<name>A0ABV5WMC3_9BACI</name>
<dbReference type="Pfam" id="PF01687">
    <property type="entry name" value="Flavokinase"/>
    <property type="match status" value="1"/>
</dbReference>
<dbReference type="InterPro" id="IPR023468">
    <property type="entry name" value="Riboflavin_kinase"/>
</dbReference>
<dbReference type="InterPro" id="IPR015865">
    <property type="entry name" value="Riboflavin_kinase_bac/euk"/>
</dbReference>
<protein>
    <recommendedName>
        <fullName evidence="1">riboflavin kinase</fullName>
        <ecNumber evidence="1">2.7.1.26</ecNumber>
    </recommendedName>
</protein>
<dbReference type="Gene3D" id="2.40.30.30">
    <property type="entry name" value="Riboflavin kinase-like"/>
    <property type="match status" value="1"/>
</dbReference>
<keyword evidence="9" id="KW-0418">Kinase</keyword>
<dbReference type="EMBL" id="JBHMAF010000193">
    <property type="protein sequence ID" value="MFB9761465.1"/>
    <property type="molecule type" value="Genomic_DNA"/>
</dbReference>
<evidence type="ECO:0000259" key="8">
    <source>
        <dbReference type="SMART" id="SM00904"/>
    </source>
</evidence>
<evidence type="ECO:0000256" key="3">
    <source>
        <dbReference type="ARBA" id="ARBA00022643"/>
    </source>
</evidence>
<dbReference type="EC" id="2.7.1.26" evidence="1"/>
<evidence type="ECO:0000256" key="5">
    <source>
        <dbReference type="ARBA" id="ARBA00022741"/>
    </source>
</evidence>
<organism evidence="9 10">
    <name type="scientific">Ectobacillus funiculus</name>
    <dbReference type="NCBI Taxonomy" id="137993"/>
    <lineage>
        <taxon>Bacteria</taxon>
        <taxon>Bacillati</taxon>
        <taxon>Bacillota</taxon>
        <taxon>Bacilli</taxon>
        <taxon>Bacillales</taxon>
        <taxon>Bacillaceae</taxon>
        <taxon>Ectobacillus</taxon>
    </lineage>
</organism>
<dbReference type="GO" id="GO:0016301">
    <property type="term" value="F:kinase activity"/>
    <property type="evidence" value="ECO:0007669"/>
    <property type="project" value="UniProtKB-KW"/>
</dbReference>
<accession>A0ABV5WMC3</accession>
<evidence type="ECO:0000256" key="2">
    <source>
        <dbReference type="ARBA" id="ARBA00022630"/>
    </source>
</evidence>
<comment type="catalytic activity">
    <reaction evidence="7">
        <text>riboflavin + ATP = FMN + ADP + H(+)</text>
        <dbReference type="Rhea" id="RHEA:14357"/>
        <dbReference type="ChEBI" id="CHEBI:15378"/>
        <dbReference type="ChEBI" id="CHEBI:30616"/>
        <dbReference type="ChEBI" id="CHEBI:57986"/>
        <dbReference type="ChEBI" id="CHEBI:58210"/>
        <dbReference type="ChEBI" id="CHEBI:456216"/>
        <dbReference type="EC" id="2.7.1.26"/>
    </reaction>
</comment>
<comment type="caution">
    <text evidence="9">The sequence shown here is derived from an EMBL/GenBank/DDBJ whole genome shotgun (WGS) entry which is preliminary data.</text>
</comment>
<dbReference type="InterPro" id="IPR023465">
    <property type="entry name" value="Riboflavin_kinase_dom_sf"/>
</dbReference>
<proteinExistence type="predicted"/>
<evidence type="ECO:0000313" key="10">
    <source>
        <dbReference type="Proteomes" id="UP001589609"/>
    </source>
</evidence>
<dbReference type="SMART" id="SM00904">
    <property type="entry name" value="Flavokinase"/>
    <property type="match status" value="1"/>
</dbReference>
<dbReference type="RefSeq" id="WP_379951627.1">
    <property type="nucleotide sequence ID" value="NZ_JBHMAF010000193.1"/>
</dbReference>
<gene>
    <name evidence="9" type="ORF">ACFFMS_24780</name>
</gene>
<keyword evidence="6" id="KW-0067">ATP-binding</keyword>
<keyword evidence="5" id="KW-0547">Nucleotide-binding</keyword>
<reference evidence="9 10" key="1">
    <citation type="submission" date="2024-09" db="EMBL/GenBank/DDBJ databases">
        <authorList>
            <person name="Sun Q."/>
            <person name="Mori K."/>
        </authorList>
    </citation>
    <scope>NUCLEOTIDE SEQUENCE [LARGE SCALE GENOMIC DNA]</scope>
    <source>
        <strain evidence="9 10">JCM 11201</strain>
    </source>
</reference>
<evidence type="ECO:0000256" key="1">
    <source>
        <dbReference type="ARBA" id="ARBA00012105"/>
    </source>
</evidence>
<keyword evidence="3" id="KW-0288">FMN</keyword>
<dbReference type="PANTHER" id="PTHR22749">
    <property type="entry name" value="RIBOFLAVIN KINASE/FMN ADENYLYLTRANSFERASE"/>
    <property type="match status" value="1"/>
</dbReference>
<keyword evidence="2" id="KW-0285">Flavoprotein</keyword>
<evidence type="ECO:0000256" key="6">
    <source>
        <dbReference type="ARBA" id="ARBA00022840"/>
    </source>
</evidence>
<evidence type="ECO:0000256" key="7">
    <source>
        <dbReference type="ARBA" id="ARBA00047880"/>
    </source>
</evidence>
<dbReference type="SUPFAM" id="SSF82114">
    <property type="entry name" value="Riboflavin kinase-like"/>
    <property type="match status" value="1"/>
</dbReference>
<evidence type="ECO:0000256" key="4">
    <source>
        <dbReference type="ARBA" id="ARBA00022679"/>
    </source>
</evidence>
<sequence length="146" mass="16642">MSKVMLSSRFGQTAIQGTVVHGRKIGRKLGFPTANIDSHDEQLENGVYGVRVLLNGKEYTGIMNVGVKPTFDSNVSRTIEVHLLDFVNDIYGESLECHVLFKVRNEQKFPSIVHLKQQIMNDILYVKQTLKRLKSFNENNREIHAL</sequence>
<evidence type="ECO:0000313" key="9">
    <source>
        <dbReference type="EMBL" id="MFB9761465.1"/>
    </source>
</evidence>
<dbReference type="Proteomes" id="UP001589609">
    <property type="component" value="Unassembled WGS sequence"/>
</dbReference>
<feature type="domain" description="Riboflavin kinase" evidence="8">
    <location>
        <begin position="5"/>
        <end position="131"/>
    </location>
</feature>
<keyword evidence="4" id="KW-0808">Transferase</keyword>
<dbReference type="PANTHER" id="PTHR22749:SF6">
    <property type="entry name" value="RIBOFLAVIN KINASE"/>
    <property type="match status" value="1"/>
</dbReference>
<keyword evidence="10" id="KW-1185">Reference proteome</keyword>